<gene>
    <name evidence="2" type="primary">ORF215551</name>
</gene>
<organism evidence="2">
    <name type="scientific">Arion vulgaris</name>
    <dbReference type="NCBI Taxonomy" id="1028688"/>
    <lineage>
        <taxon>Eukaryota</taxon>
        <taxon>Metazoa</taxon>
        <taxon>Spiralia</taxon>
        <taxon>Lophotrochozoa</taxon>
        <taxon>Mollusca</taxon>
        <taxon>Gastropoda</taxon>
        <taxon>Heterobranchia</taxon>
        <taxon>Euthyneura</taxon>
        <taxon>Panpulmonata</taxon>
        <taxon>Eupulmonata</taxon>
        <taxon>Stylommatophora</taxon>
        <taxon>Helicina</taxon>
        <taxon>Arionoidea</taxon>
        <taxon>Arionidae</taxon>
        <taxon>Arion</taxon>
    </lineage>
</organism>
<feature type="non-terminal residue" evidence="2">
    <location>
        <position position="1"/>
    </location>
</feature>
<protein>
    <submittedName>
        <fullName evidence="2">Uncharacterized protein</fullName>
    </submittedName>
</protein>
<feature type="compositionally biased region" description="Polar residues" evidence="1">
    <location>
        <begin position="1"/>
        <end position="16"/>
    </location>
</feature>
<evidence type="ECO:0000313" key="2">
    <source>
        <dbReference type="EMBL" id="CEK97361.1"/>
    </source>
</evidence>
<feature type="non-terminal residue" evidence="2">
    <location>
        <position position="112"/>
    </location>
</feature>
<accession>A0A0B7BYA4</accession>
<feature type="region of interest" description="Disordered" evidence="1">
    <location>
        <begin position="62"/>
        <end position="112"/>
    </location>
</feature>
<feature type="region of interest" description="Disordered" evidence="1">
    <location>
        <begin position="1"/>
        <end position="38"/>
    </location>
</feature>
<evidence type="ECO:0000256" key="1">
    <source>
        <dbReference type="SAM" id="MobiDB-lite"/>
    </source>
</evidence>
<dbReference type="AlphaFoldDB" id="A0A0B7BYA4"/>
<sequence length="112" mass="12943">IQTQSSIPLSENQNRPTSHHRNKQEKAHNLYSQSETQQSMSYFDPSIKSTSYQAPYKSSKWNVCQNTDSNLPQTTPSDRDHRHNTCQSLVQRKRKTPLLPDPLIPKFSDMIS</sequence>
<feature type="compositionally biased region" description="Polar residues" evidence="1">
    <location>
        <begin position="62"/>
        <end position="76"/>
    </location>
</feature>
<dbReference type="EMBL" id="HACG01050496">
    <property type="protein sequence ID" value="CEK97361.1"/>
    <property type="molecule type" value="Transcribed_RNA"/>
</dbReference>
<proteinExistence type="predicted"/>
<name>A0A0B7BYA4_9EUPU</name>
<reference evidence="2" key="1">
    <citation type="submission" date="2014-12" db="EMBL/GenBank/DDBJ databases">
        <title>Insight into the proteome of Arion vulgaris.</title>
        <authorList>
            <person name="Aradska J."/>
            <person name="Bulat T."/>
            <person name="Smidak R."/>
            <person name="Sarate P."/>
            <person name="Gangsoo J."/>
            <person name="Sialana F."/>
            <person name="Bilban M."/>
            <person name="Lubec G."/>
        </authorList>
    </citation>
    <scope>NUCLEOTIDE SEQUENCE</scope>
    <source>
        <tissue evidence="2">Skin</tissue>
    </source>
</reference>